<dbReference type="CDD" id="cd17324">
    <property type="entry name" value="MFS_NepI_like"/>
    <property type="match status" value="1"/>
</dbReference>
<feature type="transmembrane region" description="Helical" evidence="4">
    <location>
        <begin position="77"/>
        <end position="94"/>
    </location>
</feature>
<dbReference type="Pfam" id="PF07690">
    <property type="entry name" value="MFS_1"/>
    <property type="match status" value="1"/>
</dbReference>
<feature type="transmembrane region" description="Helical" evidence="4">
    <location>
        <begin position="364"/>
        <end position="383"/>
    </location>
</feature>
<dbReference type="InterPro" id="IPR036259">
    <property type="entry name" value="MFS_trans_sf"/>
</dbReference>
<gene>
    <name evidence="7" type="ORF">QO015_001240</name>
</gene>
<feature type="transmembrane region" description="Helical" evidence="4">
    <location>
        <begin position="134"/>
        <end position="152"/>
    </location>
</feature>
<dbReference type="Proteomes" id="UP001223743">
    <property type="component" value="Unassembled WGS sequence"/>
</dbReference>
<feature type="chain" id="PRO_5047218290" evidence="5">
    <location>
        <begin position="25"/>
        <end position="387"/>
    </location>
</feature>
<sequence>MTSPPFASAALVRLLAVAAGAAVANSYYNQAMLGHIGRDFAISAAGVAAIPVVTQLGNAIGVLFLAPLGDRLERRSLMLFTIGALVLALLAAAASQSFAALAVASVAIGGFATVAQQIVPFAVTIATDDRRGRVLGTVTGGILLGILLARVFSGIASDLWGWRLVFLVAAGVMAAIGGLLAALLPRIQPTTALTYGRLLASLWHLVAAHPVLRRATLIQCLVFMGFIGFWSSLALALEAPPYRLGASAVALLALVGAAGALAAPLAGRFADRAGSRRVVTIGTGLATASFVLLVLGQGSMAVMVTGTLLLDLAVQTSQVANQTQVYALDRAARSRLNTVFMAAMLLSGSLGAGLGGLAFATWGWSGTCLFGALSSLLALILSLRPPP</sequence>
<feature type="transmembrane region" description="Helical" evidence="4">
    <location>
        <begin position="100"/>
        <end position="122"/>
    </location>
</feature>
<proteinExistence type="predicted"/>
<accession>A0ABU0M3W6</accession>
<comment type="caution">
    <text evidence="7">The sequence shown here is derived from an EMBL/GenBank/DDBJ whole genome shotgun (WGS) entry which is preliminary data.</text>
</comment>
<reference evidence="7 8" key="1">
    <citation type="submission" date="2023-07" db="EMBL/GenBank/DDBJ databases">
        <title>Genomic Encyclopedia of Type Strains, Phase IV (KMG-IV): sequencing the most valuable type-strain genomes for metagenomic binning, comparative biology and taxonomic classification.</title>
        <authorList>
            <person name="Goeker M."/>
        </authorList>
    </citation>
    <scope>NUCLEOTIDE SEQUENCE [LARGE SCALE GENOMIC DNA]</scope>
    <source>
        <strain evidence="7 8">B1-1</strain>
    </source>
</reference>
<dbReference type="InterPro" id="IPR011701">
    <property type="entry name" value="MFS"/>
</dbReference>
<feature type="transmembrane region" description="Helical" evidence="4">
    <location>
        <begin position="244"/>
        <end position="266"/>
    </location>
</feature>
<dbReference type="PANTHER" id="PTHR42910">
    <property type="entry name" value="TRANSPORTER SCO4007-RELATED"/>
    <property type="match status" value="1"/>
</dbReference>
<dbReference type="InterPro" id="IPR020846">
    <property type="entry name" value="MFS_dom"/>
</dbReference>
<evidence type="ECO:0000259" key="6">
    <source>
        <dbReference type="PROSITE" id="PS50850"/>
    </source>
</evidence>
<dbReference type="EMBL" id="JAUSWJ010000001">
    <property type="protein sequence ID" value="MDQ0515627.1"/>
    <property type="molecule type" value="Genomic_DNA"/>
</dbReference>
<evidence type="ECO:0000256" key="4">
    <source>
        <dbReference type="SAM" id="Phobius"/>
    </source>
</evidence>
<dbReference type="PANTHER" id="PTHR42910:SF1">
    <property type="entry name" value="MAJOR FACILITATOR SUPERFAMILY (MFS) PROFILE DOMAIN-CONTAINING PROTEIN"/>
    <property type="match status" value="1"/>
</dbReference>
<evidence type="ECO:0000256" key="5">
    <source>
        <dbReference type="SAM" id="SignalP"/>
    </source>
</evidence>
<evidence type="ECO:0000256" key="3">
    <source>
        <dbReference type="ARBA" id="ARBA00023136"/>
    </source>
</evidence>
<feature type="transmembrane region" description="Helical" evidence="4">
    <location>
        <begin position="339"/>
        <end position="358"/>
    </location>
</feature>
<name>A0ABU0M3W6_9HYPH</name>
<feature type="transmembrane region" description="Helical" evidence="4">
    <location>
        <begin position="40"/>
        <end position="65"/>
    </location>
</feature>
<dbReference type="Gene3D" id="1.20.1250.20">
    <property type="entry name" value="MFS general substrate transporter like domains"/>
    <property type="match status" value="1"/>
</dbReference>
<dbReference type="SUPFAM" id="SSF103473">
    <property type="entry name" value="MFS general substrate transporter"/>
    <property type="match status" value="1"/>
</dbReference>
<dbReference type="PROSITE" id="PS50850">
    <property type="entry name" value="MFS"/>
    <property type="match status" value="1"/>
</dbReference>
<keyword evidence="5" id="KW-0732">Signal</keyword>
<feature type="transmembrane region" description="Helical" evidence="4">
    <location>
        <begin position="164"/>
        <end position="185"/>
    </location>
</feature>
<organism evidence="7 8">
    <name type="scientific">Kaistia geumhonensis</name>
    <dbReference type="NCBI Taxonomy" id="410839"/>
    <lineage>
        <taxon>Bacteria</taxon>
        <taxon>Pseudomonadati</taxon>
        <taxon>Pseudomonadota</taxon>
        <taxon>Alphaproteobacteria</taxon>
        <taxon>Hyphomicrobiales</taxon>
        <taxon>Kaistiaceae</taxon>
        <taxon>Kaistia</taxon>
    </lineage>
</organism>
<keyword evidence="3 4" id="KW-0472">Membrane</keyword>
<evidence type="ECO:0000256" key="1">
    <source>
        <dbReference type="ARBA" id="ARBA00022692"/>
    </source>
</evidence>
<protein>
    <submittedName>
        <fullName evidence="7">MFS family arabinose efflux permease</fullName>
    </submittedName>
</protein>
<dbReference type="RefSeq" id="WP_266280768.1">
    <property type="nucleotide sequence ID" value="NZ_JAPKNF010000001.1"/>
</dbReference>
<feature type="transmembrane region" description="Helical" evidence="4">
    <location>
        <begin position="216"/>
        <end position="237"/>
    </location>
</feature>
<keyword evidence="8" id="KW-1185">Reference proteome</keyword>
<keyword evidence="1 4" id="KW-0812">Transmembrane</keyword>
<evidence type="ECO:0000256" key="2">
    <source>
        <dbReference type="ARBA" id="ARBA00022989"/>
    </source>
</evidence>
<evidence type="ECO:0000313" key="7">
    <source>
        <dbReference type="EMBL" id="MDQ0515627.1"/>
    </source>
</evidence>
<keyword evidence="2 4" id="KW-1133">Transmembrane helix</keyword>
<feature type="domain" description="Major facilitator superfamily (MFS) profile" evidence="6">
    <location>
        <begin position="5"/>
        <end position="387"/>
    </location>
</feature>
<evidence type="ECO:0000313" key="8">
    <source>
        <dbReference type="Proteomes" id="UP001223743"/>
    </source>
</evidence>
<feature type="signal peptide" evidence="5">
    <location>
        <begin position="1"/>
        <end position="24"/>
    </location>
</feature>